<feature type="transmembrane region" description="Helical" evidence="6">
    <location>
        <begin position="21"/>
        <end position="43"/>
    </location>
</feature>
<proteinExistence type="predicted"/>
<dbReference type="EMBL" id="PIPO01000003">
    <property type="protein sequence ID" value="RUO32987.1"/>
    <property type="molecule type" value="Genomic_DNA"/>
</dbReference>
<feature type="transmembrane region" description="Helical" evidence="6">
    <location>
        <begin position="382"/>
        <end position="399"/>
    </location>
</feature>
<organism evidence="7 8">
    <name type="scientific">Aliidiomarina soli</name>
    <dbReference type="NCBI Taxonomy" id="1928574"/>
    <lineage>
        <taxon>Bacteria</taxon>
        <taxon>Pseudomonadati</taxon>
        <taxon>Pseudomonadota</taxon>
        <taxon>Gammaproteobacteria</taxon>
        <taxon>Alteromonadales</taxon>
        <taxon>Idiomarinaceae</taxon>
        <taxon>Aliidiomarina</taxon>
    </lineage>
</organism>
<name>A0A432WH06_9GAMM</name>
<evidence type="ECO:0000313" key="7">
    <source>
        <dbReference type="EMBL" id="RUO32987.1"/>
    </source>
</evidence>
<feature type="transmembrane region" description="Helical" evidence="6">
    <location>
        <begin position="433"/>
        <end position="457"/>
    </location>
</feature>
<sequence length="552" mass="61184">MISAQPKGWREALAFYTQRRLLIIFLFGVASGYPWLMIGSSMSAWLNEIGINRTSIGYFGAVFAAYSVNFLWSPLIDRVRLPFMHKWLGQRRSWILLCQLGIAFGCFHLASVDLAEGLRYAAMVALFIAVCSATQDIGIDAYRIDSIGENEARVQSAAAAMATAGWWTGYGAIGAIPFFLSDLPGWDWPLIYQGMAAFMLVLTVGVWLAREPQTARRALQLESEHKYQRIARARPGKTLALTLLSAVFITSALLAWNFLPGVLSAISAWALWQLVLLTLIIRLLVQLHLEQAPAGEPLSDSADNTAATAIKRSHRMIAWIMVTMIEPIYEFFNRNGVRMALTVLLFITLFKVGEAFLGRMSIVFYQEIGFTNTDIAIFSKLMNWWVTILFALIGSYVNMRLGIIKGLIIGGSAMALSNLLFAGLAVVGPDKSLFVIAVISDGFTSAWSTVAFVAFISLLANRAFTATQYALMASLGTLGRTLLGTYSGAMVDWLDGNWALFFLLTTVMVIPSLLLLWTIRHRIYALENENNQRQATADFERDEAAAAKRNEQ</sequence>
<dbReference type="PANTHER" id="PTHR12778">
    <property type="entry name" value="SOLUTE CARRIER FAMILY 33 ACETYL-COA TRANSPORTER -RELATED"/>
    <property type="match status" value="1"/>
</dbReference>
<evidence type="ECO:0000256" key="5">
    <source>
        <dbReference type="ARBA" id="ARBA00023136"/>
    </source>
</evidence>
<protein>
    <submittedName>
        <fullName evidence="7">MFS transporter</fullName>
    </submittedName>
</protein>
<dbReference type="InterPro" id="IPR036259">
    <property type="entry name" value="MFS_trans_sf"/>
</dbReference>
<feature type="transmembrane region" description="Helical" evidence="6">
    <location>
        <begin position="239"/>
        <end position="259"/>
    </location>
</feature>
<dbReference type="Gene3D" id="1.20.1250.20">
    <property type="entry name" value="MFS general substrate transporter like domains"/>
    <property type="match status" value="2"/>
</dbReference>
<evidence type="ECO:0000256" key="3">
    <source>
        <dbReference type="ARBA" id="ARBA00022692"/>
    </source>
</evidence>
<evidence type="ECO:0000256" key="4">
    <source>
        <dbReference type="ARBA" id="ARBA00022989"/>
    </source>
</evidence>
<accession>A0A432WH06</accession>
<gene>
    <name evidence="7" type="ORF">CWE14_07005</name>
</gene>
<keyword evidence="8" id="KW-1185">Reference proteome</keyword>
<evidence type="ECO:0000256" key="1">
    <source>
        <dbReference type="ARBA" id="ARBA00004141"/>
    </source>
</evidence>
<dbReference type="GO" id="GO:0016020">
    <property type="term" value="C:membrane"/>
    <property type="evidence" value="ECO:0007669"/>
    <property type="project" value="UniProtKB-SubCell"/>
</dbReference>
<keyword evidence="4 6" id="KW-1133">Transmembrane helix</keyword>
<feature type="transmembrane region" description="Helical" evidence="6">
    <location>
        <begin position="265"/>
        <end position="285"/>
    </location>
</feature>
<dbReference type="SUPFAM" id="SSF103473">
    <property type="entry name" value="MFS general substrate transporter"/>
    <property type="match status" value="1"/>
</dbReference>
<feature type="transmembrane region" description="Helical" evidence="6">
    <location>
        <begin position="55"/>
        <end position="72"/>
    </location>
</feature>
<evidence type="ECO:0000256" key="6">
    <source>
        <dbReference type="SAM" id="Phobius"/>
    </source>
</evidence>
<feature type="transmembrane region" description="Helical" evidence="6">
    <location>
        <begin position="406"/>
        <end position="427"/>
    </location>
</feature>
<keyword evidence="2" id="KW-0813">Transport</keyword>
<feature type="transmembrane region" description="Helical" evidence="6">
    <location>
        <begin position="93"/>
        <end position="112"/>
    </location>
</feature>
<dbReference type="NCBIfam" id="TIGR00901">
    <property type="entry name" value="2A0125"/>
    <property type="match status" value="1"/>
</dbReference>
<dbReference type="PANTHER" id="PTHR12778:SF10">
    <property type="entry name" value="MAJOR FACILITATOR SUPERFAMILY DOMAIN-CONTAINING PROTEIN 3"/>
    <property type="match status" value="1"/>
</dbReference>
<dbReference type="InterPro" id="IPR004752">
    <property type="entry name" value="AmpG_permease/AT-1"/>
</dbReference>
<keyword evidence="5 6" id="KW-0472">Membrane</keyword>
<keyword evidence="3 6" id="KW-0812">Transmembrane</keyword>
<evidence type="ECO:0000313" key="8">
    <source>
        <dbReference type="Proteomes" id="UP000287823"/>
    </source>
</evidence>
<feature type="transmembrane region" description="Helical" evidence="6">
    <location>
        <begin position="339"/>
        <end position="362"/>
    </location>
</feature>
<comment type="caution">
    <text evidence="7">The sequence shown here is derived from an EMBL/GenBank/DDBJ whole genome shotgun (WGS) entry which is preliminary data.</text>
</comment>
<feature type="transmembrane region" description="Helical" evidence="6">
    <location>
        <begin position="498"/>
        <end position="519"/>
    </location>
</feature>
<evidence type="ECO:0000256" key="2">
    <source>
        <dbReference type="ARBA" id="ARBA00022448"/>
    </source>
</evidence>
<feature type="transmembrane region" description="Helical" evidence="6">
    <location>
        <begin position="158"/>
        <end position="178"/>
    </location>
</feature>
<feature type="transmembrane region" description="Helical" evidence="6">
    <location>
        <begin position="469"/>
        <end position="486"/>
    </location>
</feature>
<reference evidence="7 8" key="1">
    <citation type="journal article" date="2011" name="Front. Microbiol.">
        <title>Genomic signatures of strain selection and enhancement in Bacillus atrophaeus var. globigii, a historical biowarfare simulant.</title>
        <authorList>
            <person name="Gibbons H.S."/>
            <person name="Broomall S.M."/>
            <person name="McNew L.A."/>
            <person name="Daligault H."/>
            <person name="Chapman C."/>
            <person name="Bruce D."/>
            <person name="Karavis M."/>
            <person name="Krepps M."/>
            <person name="McGregor P.A."/>
            <person name="Hong C."/>
            <person name="Park K.H."/>
            <person name="Akmal A."/>
            <person name="Feldman A."/>
            <person name="Lin J.S."/>
            <person name="Chang W.E."/>
            <person name="Higgs B.W."/>
            <person name="Demirev P."/>
            <person name="Lindquist J."/>
            <person name="Liem A."/>
            <person name="Fochler E."/>
            <person name="Read T.D."/>
            <person name="Tapia R."/>
            <person name="Johnson S."/>
            <person name="Bishop-Lilly K.A."/>
            <person name="Detter C."/>
            <person name="Han C."/>
            <person name="Sozhamannan S."/>
            <person name="Rosenzweig C.N."/>
            <person name="Skowronski E.W."/>
        </authorList>
    </citation>
    <scope>NUCLEOTIDE SEQUENCE [LARGE SCALE GENOMIC DNA]</scope>
    <source>
        <strain evidence="7 8">Y4G10-17</strain>
    </source>
</reference>
<dbReference type="RefSeq" id="WP_126798734.1">
    <property type="nucleotide sequence ID" value="NZ_PIPO01000003.1"/>
</dbReference>
<feature type="transmembrane region" description="Helical" evidence="6">
    <location>
        <begin position="118"/>
        <end position="137"/>
    </location>
</feature>
<dbReference type="Proteomes" id="UP000287823">
    <property type="component" value="Unassembled WGS sequence"/>
</dbReference>
<feature type="transmembrane region" description="Helical" evidence="6">
    <location>
        <begin position="190"/>
        <end position="209"/>
    </location>
</feature>
<dbReference type="AlphaFoldDB" id="A0A432WH06"/>
<comment type="subcellular location">
    <subcellularLocation>
        <location evidence="1">Membrane</location>
        <topology evidence="1">Multi-pass membrane protein</topology>
    </subcellularLocation>
</comment>